<keyword evidence="7" id="KW-1185">Reference proteome</keyword>
<dbReference type="GO" id="GO:0045055">
    <property type="term" value="P:regulated exocytosis"/>
    <property type="evidence" value="ECO:0007669"/>
    <property type="project" value="TreeGrafter"/>
</dbReference>
<evidence type="ECO:0000256" key="3">
    <source>
        <dbReference type="ARBA" id="ARBA00022989"/>
    </source>
</evidence>
<dbReference type="GeneID" id="103060403"/>
<dbReference type="RefSeq" id="XP_025028610.1">
    <property type="nucleotide sequence ID" value="XM_025172842.1"/>
</dbReference>
<feature type="region of interest" description="Disordered" evidence="5">
    <location>
        <begin position="124"/>
        <end position="144"/>
    </location>
</feature>
<feature type="transmembrane region" description="Helical" evidence="6">
    <location>
        <begin position="324"/>
        <end position="345"/>
    </location>
</feature>
<dbReference type="Pfam" id="PF01124">
    <property type="entry name" value="MAPEG"/>
    <property type="match status" value="1"/>
</dbReference>
<feature type="transmembrane region" description="Helical" evidence="6">
    <location>
        <begin position="187"/>
        <end position="211"/>
    </location>
</feature>
<dbReference type="Proteomes" id="UP000695026">
    <property type="component" value="Unplaced"/>
</dbReference>
<feature type="transmembrane region" description="Helical" evidence="6">
    <location>
        <begin position="270"/>
        <end position="292"/>
    </location>
</feature>
<evidence type="ECO:0000256" key="5">
    <source>
        <dbReference type="SAM" id="MobiDB-lite"/>
    </source>
</evidence>
<evidence type="ECO:0000313" key="7">
    <source>
        <dbReference type="Proteomes" id="UP000695026"/>
    </source>
</evidence>
<organism evidence="7 8">
    <name type="scientific">Python bivittatus</name>
    <name type="common">Burmese python</name>
    <name type="synonym">Python molurus bivittatus</name>
    <dbReference type="NCBI Taxonomy" id="176946"/>
    <lineage>
        <taxon>Eukaryota</taxon>
        <taxon>Metazoa</taxon>
        <taxon>Chordata</taxon>
        <taxon>Craniata</taxon>
        <taxon>Vertebrata</taxon>
        <taxon>Euteleostomi</taxon>
        <taxon>Lepidosauria</taxon>
        <taxon>Squamata</taxon>
        <taxon>Bifurcata</taxon>
        <taxon>Unidentata</taxon>
        <taxon>Episquamata</taxon>
        <taxon>Toxicofera</taxon>
        <taxon>Serpentes</taxon>
        <taxon>Henophidia</taxon>
        <taxon>Pythonidae</taxon>
        <taxon>Python</taxon>
    </lineage>
</organism>
<reference evidence="8 9" key="1">
    <citation type="submission" date="2025-04" db="UniProtKB">
        <authorList>
            <consortium name="RefSeq"/>
        </authorList>
    </citation>
    <scope>IDENTIFICATION</scope>
    <source>
        <tissue evidence="8 9">Liver</tissue>
    </source>
</reference>
<evidence type="ECO:0000256" key="1">
    <source>
        <dbReference type="ARBA" id="ARBA00004370"/>
    </source>
</evidence>
<dbReference type="Gene3D" id="1.20.120.550">
    <property type="entry name" value="Membrane associated eicosanoid/glutathione metabolism-like domain"/>
    <property type="match status" value="1"/>
</dbReference>
<dbReference type="OMA" id="DPQCIER"/>
<dbReference type="InterPro" id="IPR023352">
    <property type="entry name" value="MAPEG-like_dom_sf"/>
</dbReference>
<evidence type="ECO:0000256" key="2">
    <source>
        <dbReference type="ARBA" id="ARBA00022692"/>
    </source>
</evidence>
<evidence type="ECO:0000313" key="8">
    <source>
        <dbReference type="RefSeq" id="XP_007437719.1"/>
    </source>
</evidence>
<keyword evidence="3 6" id="KW-1133">Transmembrane helix</keyword>
<dbReference type="InterPro" id="IPR001129">
    <property type="entry name" value="Membr-assoc_MAPEG"/>
</dbReference>
<dbReference type="KEGG" id="pbi:103060403"/>
<feature type="transmembrane region" description="Helical" evidence="6">
    <location>
        <begin position="299"/>
        <end position="318"/>
    </location>
</feature>
<feature type="region of interest" description="Disordered" evidence="5">
    <location>
        <begin position="361"/>
        <end position="382"/>
    </location>
</feature>
<feature type="transmembrane region" description="Helical" evidence="6">
    <location>
        <begin position="223"/>
        <end position="246"/>
    </location>
</feature>
<dbReference type="OrthoDB" id="8887147at2759"/>
<protein>
    <submittedName>
        <fullName evidence="8 9">Transmembrane protein 79</fullName>
    </submittedName>
</protein>
<dbReference type="PANTHER" id="PTHR31004">
    <property type="entry name" value="TRANSMEMBRANE PROTEIN 79"/>
    <property type="match status" value="1"/>
</dbReference>
<evidence type="ECO:0000256" key="4">
    <source>
        <dbReference type="ARBA" id="ARBA00023136"/>
    </source>
</evidence>
<name>A0A9F2R6Z3_PYTBI</name>
<feature type="compositionally biased region" description="Basic and acidic residues" evidence="5">
    <location>
        <begin position="130"/>
        <end position="144"/>
    </location>
</feature>
<proteinExistence type="predicted"/>
<dbReference type="CTD" id="84283"/>
<keyword evidence="4 6" id="KW-0472">Membrane</keyword>
<dbReference type="GO" id="GO:0005765">
    <property type="term" value="C:lysosomal membrane"/>
    <property type="evidence" value="ECO:0007669"/>
    <property type="project" value="TreeGrafter"/>
</dbReference>
<gene>
    <name evidence="8 9" type="primary">TMEM79</name>
</gene>
<dbReference type="GO" id="GO:0032588">
    <property type="term" value="C:trans-Golgi network membrane"/>
    <property type="evidence" value="ECO:0007669"/>
    <property type="project" value="TreeGrafter"/>
</dbReference>
<dbReference type="AlphaFoldDB" id="A0A9F2R6Z3"/>
<evidence type="ECO:0000256" key="6">
    <source>
        <dbReference type="SAM" id="Phobius"/>
    </source>
</evidence>
<feature type="region of interest" description="Disordered" evidence="5">
    <location>
        <begin position="1"/>
        <end position="70"/>
    </location>
</feature>
<comment type="subcellular location">
    <subcellularLocation>
        <location evidence="1">Membrane</location>
    </subcellularLocation>
</comment>
<sequence>MSAVAPSEDVAMVPLGKDLSPDQPTQSHTQQQIPEDAEATLPWDQAQHDAACKMPPPGVLEMDARPSPEGSIKEEVVDNAMDHQAFLKPPEDSESHGMPAVAAHAFVPIDPLCIERPPRRHKKLQWQPRVPEDRRQCEKEKEDPEKQTFIIQGCSACSDDLPGHAREPSQASCCQKKGSCSSANLKAVASMSSAMILFPCLIYGAYIFLPFDVPPMTTMSSRLVYTLRCGVFATFPIILGMVVYGVSRLCSSSLQPFEELSREVEIHRHYVSQSVQLFILYFFNIAVLSTYLPQEGLKLIPLLTALFAVSRLLYWLAYAMGRSFRGFGFGLTFLPLVAMMLFNLYSMFLLDTESMFAVAGRKAGPPPEKEQQLAASRPRYWG</sequence>
<dbReference type="PANTHER" id="PTHR31004:SF1">
    <property type="entry name" value="TRANSMEMBRANE PROTEIN 79"/>
    <property type="match status" value="1"/>
</dbReference>
<keyword evidence="2 6" id="KW-0812">Transmembrane</keyword>
<dbReference type="SUPFAM" id="SSF161084">
    <property type="entry name" value="MAPEG domain-like"/>
    <property type="match status" value="1"/>
</dbReference>
<evidence type="ECO:0000313" key="9">
    <source>
        <dbReference type="RefSeq" id="XP_025028610.1"/>
    </source>
</evidence>
<dbReference type="RefSeq" id="XP_007437719.1">
    <property type="nucleotide sequence ID" value="XM_007437657.3"/>
</dbReference>
<accession>A0A9F2R6Z3</accession>
<feature type="compositionally biased region" description="Polar residues" evidence="5">
    <location>
        <begin position="22"/>
        <end position="33"/>
    </location>
</feature>